<dbReference type="Pfam" id="PF06477">
    <property type="entry name" value="DUF1091"/>
    <property type="match status" value="1"/>
</dbReference>
<name>A0A6P4F3C5_DRORH</name>
<accession>A0A6P4F3C5</accession>
<proteinExistence type="predicted"/>
<dbReference type="RefSeq" id="XP_016981838.1">
    <property type="nucleotide sequence ID" value="XM_017126349.1"/>
</dbReference>
<dbReference type="OrthoDB" id="7727171at2759"/>
<dbReference type="PANTHER" id="PTHR20898">
    <property type="entry name" value="DAEDALUS ON 3-RELATED-RELATED"/>
    <property type="match status" value="1"/>
</dbReference>
<dbReference type="PANTHER" id="PTHR20898:SF0">
    <property type="entry name" value="DAEDALUS ON 3-RELATED"/>
    <property type="match status" value="1"/>
</dbReference>
<evidence type="ECO:0000313" key="2">
    <source>
        <dbReference type="RefSeq" id="XP_016981838.1"/>
    </source>
</evidence>
<dbReference type="AlphaFoldDB" id="A0A6P4F3C5"/>
<organism evidence="2">
    <name type="scientific">Drosophila rhopaloa</name>
    <name type="common">Fruit fly</name>
    <dbReference type="NCBI Taxonomy" id="1041015"/>
    <lineage>
        <taxon>Eukaryota</taxon>
        <taxon>Metazoa</taxon>
        <taxon>Ecdysozoa</taxon>
        <taxon>Arthropoda</taxon>
        <taxon>Hexapoda</taxon>
        <taxon>Insecta</taxon>
        <taxon>Pterygota</taxon>
        <taxon>Neoptera</taxon>
        <taxon>Endopterygota</taxon>
        <taxon>Diptera</taxon>
        <taxon>Brachycera</taxon>
        <taxon>Muscomorpha</taxon>
        <taxon>Ephydroidea</taxon>
        <taxon>Drosophilidae</taxon>
        <taxon>Drosophila</taxon>
        <taxon>Sophophora</taxon>
    </lineage>
</organism>
<feature type="signal peptide" evidence="1">
    <location>
        <begin position="1"/>
        <end position="20"/>
    </location>
</feature>
<keyword evidence="1" id="KW-0732">Signal</keyword>
<dbReference type="SMART" id="SM00697">
    <property type="entry name" value="DM8"/>
    <property type="match status" value="1"/>
</dbReference>
<protein>
    <submittedName>
        <fullName evidence="2">Uncharacterized protein LOC108046564</fullName>
    </submittedName>
</protein>
<feature type="chain" id="PRO_5027753722" evidence="1">
    <location>
        <begin position="21"/>
        <end position="176"/>
    </location>
</feature>
<gene>
    <name evidence="2" type="primary">LOC108046564</name>
</gene>
<dbReference type="GeneID" id="108046564"/>
<evidence type="ECO:0000256" key="1">
    <source>
        <dbReference type="SAM" id="SignalP"/>
    </source>
</evidence>
<sequence>MYAFSIRLLMMLSVLKLISSRTEFTNFKCHSLDTDFSEFEYCTLKAVNRSYKYISTKIILHKVPITKVKVKFGLYKKFNGYRPFLYNISVDACQFLKNQKSNPVASYFYEFFRSASNMNHTCPYDHDLILDKLSTELINHRVTKILSFPEGEYMVEMHWIAYDITRAVVKLYLTIS</sequence>
<dbReference type="InterPro" id="IPR010512">
    <property type="entry name" value="DUF1091"/>
</dbReference>
<reference evidence="2" key="1">
    <citation type="submission" date="2025-08" db="UniProtKB">
        <authorList>
            <consortium name="RefSeq"/>
        </authorList>
    </citation>
    <scope>IDENTIFICATION</scope>
</reference>
<dbReference type="RefSeq" id="XP_016981838.2">
    <property type="nucleotide sequence ID" value="XM_017126349.2"/>
</dbReference>